<evidence type="ECO:0000313" key="5">
    <source>
        <dbReference type="Proteomes" id="UP000239462"/>
    </source>
</evidence>
<keyword evidence="2" id="KW-0732">Signal</keyword>
<evidence type="ECO:0000259" key="3">
    <source>
        <dbReference type="SMART" id="SM00062"/>
    </source>
</evidence>
<reference evidence="5" key="1">
    <citation type="journal article" date="2018" name="Genome Announc.">
        <title>Complete Genome Sequence of the Methanococcus maripaludis Type Strain JJ (DSM 2067), a Model for Selenoprotein Synthesis in Archaea.</title>
        <authorList>
            <person name="Poehlein A."/>
            <person name="Heym D."/>
            <person name="Quitzke V."/>
            <person name="Fersch J."/>
            <person name="Daniel R."/>
            <person name="Rother M."/>
        </authorList>
    </citation>
    <scope>NUCLEOTIDE SEQUENCE [LARGE SCALE GENOMIC DNA]</scope>
    <source>
        <strain evidence="5">DSM 2067</strain>
    </source>
</reference>
<dbReference type="KEGG" id="mmad:MMJJ_04350"/>
<dbReference type="CDD" id="cd13530">
    <property type="entry name" value="PBP2_peptides_like"/>
    <property type="match status" value="1"/>
</dbReference>
<dbReference type="SMART" id="SM00062">
    <property type="entry name" value="PBPb"/>
    <property type="match status" value="1"/>
</dbReference>
<dbReference type="Gene3D" id="3.40.190.10">
    <property type="entry name" value="Periplasmic binding protein-like II"/>
    <property type="match status" value="2"/>
</dbReference>
<name>A0A2L1C8Z5_METMI</name>
<dbReference type="InterPro" id="IPR018313">
    <property type="entry name" value="SBP_3_CS"/>
</dbReference>
<protein>
    <submittedName>
        <fullName evidence="4">Arginine-binding extracellular protein ArtP</fullName>
    </submittedName>
</protein>
<dbReference type="Pfam" id="PF00497">
    <property type="entry name" value="SBP_bac_3"/>
    <property type="match status" value="1"/>
</dbReference>
<dbReference type="PANTHER" id="PTHR35936:SF34">
    <property type="entry name" value="ABC TRANSPORTER EXTRACELLULAR-BINDING PROTEIN YCKB-RELATED"/>
    <property type="match status" value="1"/>
</dbReference>
<evidence type="ECO:0000256" key="2">
    <source>
        <dbReference type="ARBA" id="ARBA00022729"/>
    </source>
</evidence>
<evidence type="ECO:0000256" key="1">
    <source>
        <dbReference type="ARBA" id="ARBA00004196"/>
    </source>
</evidence>
<evidence type="ECO:0000313" key="4">
    <source>
        <dbReference type="EMBL" id="AVB75852.1"/>
    </source>
</evidence>
<dbReference type="Proteomes" id="UP000239462">
    <property type="component" value="Chromosome"/>
</dbReference>
<dbReference type="PROSITE" id="PS51257">
    <property type="entry name" value="PROKAR_LIPOPROTEIN"/>
    <property type="match status" value="1"/>
</dbReference>
<dbReference type="PANTHER" id="PTHR35936">
    <property type="entry name" value="MEMBRANE-BOUND LYTIC MUREIN TRANSGLYCOSYLASE F"/>
    <property type="match status" value="1"/>
</dbReference>
<sequence>MNILKRTFGEVYMNNKVLILIIGLIGAVLAFSGCVSNSEAQTTEDNSWKNVEESGVLKVGLCAAWPPFESRNEKTGEIEGFDVDLANALGEELGIEVEIVDAEWQALLGGLSKGDYDTLITCMSKKEASVENVEMSDVYYELNDVIVVRNDNNEINNVSDLSGKIVGVQLGSGSEQAVDALLGIKEIKRYNYNPEAMIDLQNNRSDAVVVGYTYVLSEISKYPDLKVLDTPMSSAEIVMVQKEGAKELTVKLNEALSKIKENGKYDEIQDKWLSLE</sequence>
<dbReference type="SUPFAM" id="SSF53850">
    <property type="entry name" value="Periplasmic binding protein-like II"/>
    <property type="match status" value="1"/>
</dbReference>
<dbReference type="PROSITE" id="PS01039">
    <property type="entry name" value="SBP_BACTERIAL_3"/>
    <property type="match status" value="1"/>
</dbReference>
<dbReference type="AlphaFoldDB" id="A0A2L1C8Z5"/>
<gene>
    <name evidence="4" type="primary">artP</name>
    <name evidence="4" type="ORF">MMJJ_04350</name>
</gene>
<feature type="domain" description="Solute-binding protein family 3/N-terminal" evidence="3">
    <location>
        <begin position="56"/>
        <end position="276"/>
    </location>
</feature>
<organism evidence="4 5">
    <name type="scientific">Methanococcus maripaludis</name>
    <name type="common">Methanococcus deltae</name>
    <dbReference type="NCBI Taxonomy" id="39152"/>
    <lineage>
        <taxon>Archaea</taxon>
        <taxon>Methanobacteriati</taxon>
        <taxon>Methanobacteriota</taxon>
        <taxon>Methanomada group</taxon>
        <taxon>Methanococci</taxon>
        <taxon>Methanococcales</taxon>
        <taxon>Methanococcaceae</taxon>
        <taxon>Methanococcus</taxon>
    </lineage>
</organism>
<proteinExistence type="predicted"/>
<dbReference type="InterPro" id="IPR001638">
    <property type="entry name" value="Solute-binding_3/MltF_N"/>
</dbReference>
<comment type="subcellular location">
    <subcellularLocation>
        <location evidence="1">Cell envelope</location>
    </subcellularLocation>
</comment>
<dbReference type="EMBL" id="CP026606">
    <property type="protein sequence ID" value="AVB75852.1"/>
    <property type="molecule type" value="Genomic_DNA"/>
</dbReference>
<accession>A0A2L1C8Z5</accession>